<dbReference type="RefSeq" id="WP_131003622.1">
    <property type="nucleotide sequence ID" value="NZ_JBHSZR010000013.1"/>
</dbReference>
<name>A0A4Q9GK08_9HYPH</name>
<feature type="domain" description="Gfo/Idh/MocA-like oxidoreductase N-terminal" evidence="2">
    <location>
        <begin position="6"/>
        <end position="125"/>
    </location>
</feature>
<dbReference type="GO" id="GO:0000166">
    <property type="term" value="F:nucleotide binding"/>
    <property type="evidence" value="ECO:0007669"/>
    <property type="project" value="InterPro"/>
</dbReference>
<dbReference type="OrthoDB" id="9801953at2"/>
<dbReference type="AlphaFoldDB" id="A0A4Q9GK08"/>
<evidence type="ECO:0000313" key="5">
    <source>
        <dbReference type="Proteomes" id="UP000291613"/>
    </source>
</evidence>
<keyword evidence="5" id="KW-1185">Reference proteome</keyword>
<organism evidence="4 5">
    <name type="scientific">Hansschlegelia quercus</name>
    <dbReference type="NCBI Taxonomy" id="2528245"/>
    <lineage>
        <taxon>Bacteria</taxon>
        <taxon>Pseudomonadati</taxon>
        <taxon>Pseudomonadota</taxon>
        <taxon>Alphaproteobacteria</taxon>
        <taxon>Hyphomicrobiales</taxon>
        <taxon>Methylopilaceae</taxon>
        <taxon>Hansschlegelia</taxon>
    </lineage>
</organism>
<protein>
    <submittedName>
        <fullName evidence="4">Gfo/Idh/MocA family oxidoreductase</fullName>
    </submittedName>
</protein>
<evidence type="ECO:0000259" key="3">
    <source>
        <dbReference type="Pfam" id="PF22685"/>
    </source>
</evidence>
<gene>
    <name evidence="4" type="ORF">EYR15_11110</name>
</gene>
<dbReference type="InterPro" id="IPR055080">
    <property type="entry name" value="Gal80p-like_C"/>
</dbReference>
<dbReference type="PANTHER" id="PTHR43818:SF11">
    <property type="entry name" value="BCDNA.GH03377"/>
    <property type="match status" value="1"/>
</dbReference>
<dbReference type="PANTHER" id="PTHR43818">
    <property type="entry name" value="BCDNA.GH03377"/>
    <property type="match status" value="1"/>
</dbReference>
<accession>A0A4Q9GK08</accession>
<evidence type="ECO:0000313" key="4">
    <source>
        <dbReference type="EMBL" id="TBN52387.1"/>
    </source>
</evidence>
<feature type="domain" description="Gal80p-like C-terminal" evidence="3">
    <location>
        <begin position="134"/>
        <end position="274"/>
    </location>
</feature>
<dbReference type="SUPFAM" id="SSF51735">
    <property type="entry name" value="NAD(P)-binding Rossmann-fold domains"/>
    <property type="match status" value="1"/>
</dbReference>
<dbReference type="InterPro" id="IPR000683">
    <property type="entry name" value="Gfo/Idh/MocA-like_OxRdtase_N"/>
</dbReference>
<evidence type="ECO:0000256" key="1">
    <source>
        <dbReference type="ARBA" id="ARBA00023002"/>
    </source>
</evidence>
<keyword evidence="1" id="KW-0560">Oxidoreductase</keyword>
<dbReference type="GO" id="GO:0016491">
    <property type="term" value="F:oxidoreductase activity"/>
    <property type="evidence" value="ECO:0007669"/>
    <property type="project" value="UniProtKB-KW"/>
</dbReference>
<dbReference type="InterPro" id="IPR050463">
    <property type="entry name" value="Gfo/Idh/MocA_oxidrdct_glycsds"/>
</dbReference>
<dbReference type="Proteomes" id="UP000291613">
    <property type="component" value="Unassembled WGS sequence"/>
</dbReference>
<dbReference type="Pfam" id="PF22685">
    <property type="entry name" value="Gal80p_C-like"/>
    <property type="match status" value="1"/>
</dbReference>
<dbReference type="EMBL" id="SIUB01000005">
    <property type="protein sequence ID" value="TBN52387.1"/>
    <property type="molecule type" value="Genomic_DNA"/>
</dbReference>
<proteinExistence type="predicted"/>
<comment type="caution">
    <text evidence="4">The sequence shown here is derived from an EMBL/GenBank/DDBJ whole genome shotgun (WGS) entry which is preliminary data.</text>
</comment>
<reference evidence="4 5" key="1">
    <citation type="submission" date="2019-02" db="EMBL/GenBank/DDBJ databases">
        <title>Hansschlegelia quercus sp. nov., a novel methylotrophic bacterium from buds of oak (Quercus robur L.).</title>
        <authorList>
            <person name="Agafonova N.V."/>
            <person name="Kaparullina E.N."/>
            <person name="Grouzdev D.S."/>
            <person name="Doronina N.V."/>
        </authorList>
    </citation>
    <scope>NUCLEOTIDE SEQUENCE [LARGE SCALE GENOMIC DNA]</scope>
    <source>
        <strain evidence="4 5">Dub</strain>
    </source>
</reference>
<dbReference type="SUPFAM" id="SSF55347">
    <property type="entry name" value="Glyceraldehyde-3-phosphate dehydrogenase-like, C-terminal domain"/>
    <property type="match status" value="1"/>
</dbReference>
<dbReference type="InterPro" id="IPR036291">
    <property type="entry name" value="NAD(P)-bd_dom_sf"/>
</dbReference>
<dbReference type="Gene3D" id="3.40.50.720">
    <property type="entry name" value="NAD(P)-binding Rossmann-like Domain"/>
    <property type="match status" value="1"/>
</dbReference>
<sequence>MVETLGVGIVGANPERGWARISHVPAVQRLGGLRLAAVLGGSQASAEASKVAFGAERAYADPDDLFRDPAVNIVTIAVRVPAHRDLALGALWSGKHVYCEWPLGRDLAEAEELAHAARRAGRLAVIGLQGRSSPSLQRAAEMIRSGAIGRVLSGRMESGTAAFGPSTAKAETYLEDPANGATLVTIHAGHALDAAIAVLGPLSNLQAMTTCQFGEVAITGETETIARTIPDFCVTQSWLESGAGLSVEVAGGRTEAAKFRFEVVGDRGALTLESAAPRGFQSGRLALTVNGEQQRVDEGELAPLPNEAVNVGAVYAALRDDIRRGSTTLPGFDHAARLTRLLADLSASSDSATRRSAETWPEGI</sequence>
<dbReference type="Pfam" id="PF01408">
    <property type="entry name" value="GFO_IDH_MocA"/>
    <property type="match status" value="1"/>
</dbReference>
<evidence type="ECO:0000259" key="2">
    <source>
        <dbReference type="Pfam" id="PF01408"/>
    </source>
</evidence>
<dbReference type="Gene3D" id="3.30.360.10">
    <property type="entry name" value="Dihydrodipicolinate Reductase, domain 2"/>
    <property type="match status" value="1"/>
</dbReference>